<dbReference type="Gene3D" id="3.30.70.1070">
    <property type="entry name" value="Sporulation related repeat"/>
    <property type="match status" value="1"/>
</dbReference>
<dbReference type="Pfam" id="PF05036">
    <property type="entry name" value="SPOR"/>
    <property type="match status" value="1"/>
</dbReference>
<name>A0A6M1SZ16_9BACT</name>
<evidence type="ECO:0000256" key="1">
    <source>
        <dbReference type="SAM" id="MobiDB-lite"/>
    </source>
</evidence>
<comment type="caution">
    <text evidence="3">The sequence shown here is derived from an EMBL/GenBank/DDBJ whole genome shotgun (WGS) entry which is preliminary data.</text>
</comment>
<dbReference type="GO" id="GO:0042834">
    <property type="term" value="F:peptidoglycan binding"/>
    <property type="evidence" value="ECO:0007669"/>
    <property type="project" value="InterPro"/>
</dbReference>
<feature type="compositionally biased region" description="Basic and acidic residues" evidence="1">
    <location>
        <begin position="53"/>
        <end position="66"/>
    </location>
</feature>
<reference evidence="3 4" key="1">
    <citation type="submission" date="2020-02" db="EMBL/GenBank/DDBJ databases">
        <title>Aliifodinibius halophilus 2W32, complete genome.</title>
        <authorList>
            <person name="Li Y."/>
            <person name="Wu S."/>
        </authorList>
    </citation>
    <scope>NUCLEOTIDE SEQUENCE [LARGE SCALE GENOMIC DNA]</scope>
    <source>
        <strain evidence="3 4">2W32</strain>
    </source>
</reference>
<evidence type="ECO:0000259" key="2">
    <source>
        <dbReference type="PROSITE" id="PS51724"/>
    </source>
</evidence>
<dbReference type="EMBL" id="JAALLS010000016">
    <property type="protein sequence ID" value="NGP89128.1"/>
    <property type="molecule type" value="Genomic_DNA"/>
</dbReference>
<dbReference type="RefSeq" id="WP_165269545.1">
    <property type="nucleotide sequence ID" value="NZ_JAALLS010000016.1"/>
</dbReference>
<dbReference type="Proteomes" id="UP000479132">
    <property type="component" value="Unassembled WGS sequence"/>
</dbReference>
<feature type="region of interest" description="Disordered" evidence="1">
    <location>
        <begin position="24"/>
        <end position="74"/>
    </location>
</feature>
<proteinExistence type="predicted"/>
<dbReference type="InterPro" id="IPR007730">
    <property type="entry name" value="SPOR-like_dom"/>
</dbReference>
<protein>
    <submittedName>
        <fullName evidence="3">SPOR domain-containing protein</fullName>
    </submittedName>
</protein>
<accession>A0A6M1SZ16</accession>
<organism evidence="3 4">
    <name type="scientific">Fodinibius halophilus</name>
    <dbReference type="NCBI Taxonomy" id="1736908"/>
    <lineage>
        <taxon>Bacteria</taxon>
        <taxon>Pseudomonadati</taxon>
        <taxon>Balneolota</taxon>
        <taxon>Balneolia</taxon>
        <taxon>Balneolales</taxon>
        <taxon>Balneolaceae</taxon>
        <taxon>Fodinibius</taxon>
    </lineage>
</organism>
<feature type="compositionally biased region" description="Polar residues" evidence="1">
    <location>
        <begin position="154"/>
        <end position="168"/>
    </location>
</feature>
<feature type="compositionally biased region" description="Low complexity" evidence="1">
    <location>
        <begin position="41"/>
        <end position="52"/>
    </location>
</feature>
<feature type="compositionally biased region" description="Basic and acidic residues" evidence="1">
    <location>
        <begin position="25"/>
        <end position="40"/>
    </location>
</feature>
<dbReference type="PROSITE" id="PS51724">
    <property type="entry name" value="SPOR"/>
    <property type="match status" value="1"/>
</dbReference>
<dbReference type="SUPFAM" id="SSF110997">
    <property type="entry name" value="Sporulation related repeat"/>
    <property type="match status" value="1"/>
</dbReference>
<evidence type="ECO:0000313" key="3">
    <source>
        <dbReference type="EMBL" id="NGP89128.1"/>
    </source>
</evidence>
<sequence>MKRLVIFLVTSSIAIGLLNACGPSEEEKKRREQARQDSLEQVRQQRLAQQRQDSIEQARQDSIKAAEKRKRERNRIEFDSDGAFSVQVEAWRSKHKAQSQIQKWKDRGYENAYVVKYGTEETGDIWFRVRLGHLATKEMAQKLKDKLQRKHNEQSWISMAQDSSETTE</sequence>
<dbReference type="AlphaFoldDB" id="A0A6M1SZ16"/>
<keyword evidence="4" id="KW-1185">Reference proteome</keyword>
<dbReference type="InterPro" id="IPR036680">
    <property type="entry name" value="SPOR-like_sf"/>
</dbReference>
<feature type="domain" description="SPOR" evidence="2">
    <location>
        <begin position="78"/>
        <end position="160"/>
    </location>
</feature>
<gene>
    <name evidence="3" type="ORF">G3569_12265</name>
</gene>
<feature type="region of interest" description="Disordered" evidence="1">
    <location>
        <begin position="145"/>
        <end position="168"/>
    </location>
</feature>
<evidence type="ECO:0000313" key="4">
    <source>
        <dbReference type="Proteomes" id="UP000479132"/>
    </source>
</evidence>